<dbReference type="VEuPathDB" id="TriTrypDB:TcCL_ESM07117"/>
<dbReference type="VEuPathDB" id="TriTrypDB:C3747_9g228"/>
<dbReference type="EMBL" id="PRFA01000019">
    <property type="protein sequence ID" value="PWU96306.1"/>
    <property type="molecule type" value="Genomic_DNA"/>
</dbReference>
<dbReference type="AlphaFoldDB" id="A0A2V2VKT4"/>
<dbReference type="VEuPathDB" id="TriTrypDB:TcCLB.506925.310"/>
<dbReference type="VEuPathDB" id="TriTrypDB:TcYC6_0074790"/>
<dbReference type="SUPFAM" id="SSF48452">
    <property type="entry name" value="TPR-like"/>
    <property type="match status" value="2"/>
</dbReference>
<name>A0A2V2VKT4_TRYCR</name>
<dbReference type="Gene3D" id="1.25.40.10">
    <property type="entry name" value="Tetratricopeptide repeat domain"/>
    <property type="match status" value="3"/>
</dbReference>
<gene>
    <name evidence="1" type="ORF">C4B63_19g184</name>
</gene>
<dbReference type="VEuPathDB" id="TriTrypDB:TCDM_01968"/>
<dbReference type="VEuPathDB" id="TriTrypDB:ECC02_003605"/>
<comment type="caution">
    <text evidence="1">The sequence shown here is derived from an EMBL/GenBank/DDBJ whole genome shotgun (WGS) entry which is preliminary data.</text>
</comment>
<accession>A0A2V2VKT4</accession>
<dbReference type="VEuPathDB" id="TriTrypDB:TcCL_ESM07118"/>
<proteinExistence type="predicted"/>
<reference evidence="1 2" key="1">
    <citation type="journal article" date="2018" name="Microb. Genom.">
        <title>Expanding an expanded genome: long-read sequencing of Trypanosoma cruzi.</title>
        <authorList>
            <person name="Berna L."/>
            <person name="Rodriguez M."/>
            <person name="Chiribao M.L."/>
            <person name="Parodi-Talice A."/>
            <person name="Pita S."/>
            <person name="Rijo G."/>
            <person name="Alvarez-Valin F."/>
            <person name="Robello C."/>
        </authorList>
    </citation>
    <scope>NUCLEOTIDE SEQUENCE [LARGE SCALE GENOMIC DNA]</scope>
    <source>
        <strain evidence="1 2">Dm28c</strain>
    </source>
</reference>
<dbReference type="VEuPathDB" id="TriTrypDB:C4B63_19g184"/>
<protein>
    <submittedName>
        <fullName evidence="1">Uncharacterized protein</fullName>
    </submittedName>
</protein>
<dbReference type="VEuPathDB" id="TriTrypDB:TcG_05059"/>
<dbReference type="VEuPathDB" id="TriTrypDB:TCSYLVIO_007397"/>
<dbReference type="VEuPathDB" id="TriTrypDB:TCDM_01969"/>
<dbReference type="VEuPathDB" id="TriTrypDB:BCY84_03174"/>
<organism evidence="1 2">
    <name type="scientific">Trypanosoma cruzi</name>
    <dbReference type="NCBI Taxonomy" id="5693"/>
    <lineage>
        <taxon>Eukaryota</taxon>
        <taxon>Discoba</taxon>
        <taxon>Euglenozoa</taxon>
        <taxon>Kinetoplastea</taxon>
        <taxon>Metakinetoplastina</taxon>
        <taxon>Trypanosomatida</taxon>
        <taxon>Trypanosomatidae</taxon>
        <taxon>Trypanosoma</taxon>
        <taxon>Schizotrypanum</taxon>
    </lineage>
</organism>
<dbReference type="Proteomes" id="UP000246121">
    <property type="component" value="Unassembled WGS sequence"/>
</dbReference>
<sequence length="1213" mass="134988">MQKKNAAVRTFCRGLLFLDHCRWVYHHSSTPSRAPSHTSNKGLLSSQVHSFSSVTDSFLPVTGKALPHDVSEFFMEPIGTSQLRPVEFCCSKENDGLGVSEDGLNKLLNACIDAPSAASFEHLIASTTEIYTKYPSRHWFLQSRALANYGVQCLVDQKASQAIGLIRQAASIITSFEGETAVLHLRVVLANALACEGKCFEALCEYEQALGVMRNYPLESSLTQVVSGKESCVLLSRSYVLEDFDRFLANEEMVQSALNQGKQELESCSNKTEKVRITWILARLNRRIGEKDASLLLYTSSLRTLLDTPDVEMEIRVMHDIGLLLCFETFDVAQGLPYLQAAAEMSFDTALGKLEELRQQNSTTGRKNYSQNEMLPVRRAIFTLLDAAVCLAENEDLGKALGLFEESIALMNECRMHKHSAWARIKYADALTQASLIDKAIRVYFETMDIIQSMEHEDENLQVACMGMIVPVTVAEVEGRLAHCFQMHVGEYRRACIHFCLAIRRCGVHVRSPFTAVEEKHAVSLEEVDSETLCWMLENYASCCERVGRKDIAEEVLERRVSVEKALGGSCASALLRLAQLHGAENAAKAVELYIQLLTLPEDGIEPDVLLQSAYGFASVCYGSKDEELELALAKVTAMSCGGKKINSVGDVSCDGPVSQNPNGIVISSFKRSAKVIMASHAVERTRSNGSSEDELKALMTLSRGGFFCQRRGDEAGAEELYSLAVEYTLMANVHNEEYARELAIMLANYATVMAHTDMQKAQELYNRAVEICPTEENVSAAAASFFVLTANYAAGRACIQRMIDAVTDRVVISRLYGKIAWLGVVCWDELALSVRQECLQHLLFALGLEPNNFFLTLTDCHATPIGGFMSVEFKQDLLSGISSSPDPDTVSLACYVAQTKLPHDARFINTCYKTAVMRFSYSTTLLVNYAKFCADYGADTLARKYYAAAFCYCHKDPRSNECYADYLAFLNRGEQQHVPLQQEQIVAGESLARYQVERSTCDMSRHVRGQTLTLYGKYLATFMPSPSVPALLFEEALRRNAADSRATALYGSFLWNVCVRALDANCASDVKEKIAVKVETLYREGLRHQPQNVLLLTSLGAFYVSMGNRFDDAVCVLDQARKLSPHNVVVNRLLCAAFHEEWMEEEKRMTAKSNARLQSLLETTRQLYEVAVQLDPSDRLTLTRYCQFALHGLQNAALAAELMQRLRGLPKA</sequence>
<dbReference type="VEuPathDB" id="TriTrypDB:TcBrA4_0056540"/>
<evidence type="ECO:0000313" key="1">
    <source>
        <dbReference type="EMBL" id="PWU96306.1"/>
    </source>
</evidence>
<dbReference type="VEuPathDB" id="TriTrypDB:Tc_MARK_6370"/>
<evidence type="ECO:0000313" key="2">
    <source>
        <dbReference type="Proteomes" id="UP000246121"/>
    </source>
</evidence>
<dbReference type="InterPro" id="IPR011990">
    <property type="entry name" value="TPR-like_helical_dom_sf"/>
</dbReference>